<evidence type="ECO:0000256" key="2">
    <source>
        <dbReference type="ARBA" id="ARBA00022801"/>
    </source>
</evidence>
<dbReference type="OrthoDB" id="9801077at2"/>
<feature type="domain" description="Glycosyl hydrolases family 2 sugar binding" evidence="6">
    <location>
        <begin position="90"/>
        <end position="179"/>
    </location>
</feature>
<organism evidence="7 8">
    <name type="scientific">Arcticibacter tournemirensis</name>
    <dbReference type="NCBI Taxonomy" id="699437"/>
    <lineage>
        <taxon>Bacteria</taxon>
        <taxon>Pseudomonadati</taxon>
        <taxon>Bacteroidota</taxon>
        <taxon>Sphingobacteriia</taxon>
        <taxon>Sphingobacteriales</taxon>
        <taxon>Sphingobacteriaceae</taxon>
        <taxon>Arcticibacter</taxon>
    </lineage>
</organism>
<dbReference type="Proteomes" id="UP000322918">
    <property type="component" value="Unassembled WGS sequence"/>
</dbReference>
<proteinExistence type="inferred from homology"/>
<evidence type="ECO:0000256" key="1">
    <source>
        <dbReference type="ARBA" id="ARBA00007401"/>
    </source>
</evidence>
<dbReference type="GO" id="GO:0005975">
    <property type="term" value="P:carbohydrate metabolic process"/>
    <property type="evidence" value="ECO:0007669"/>
    <property type="project" value="InterPro"/>
</dbReference>
<evidence type="ECO:0000313" key="8">
    <source>
        <dbReference type="Proteomes" id="UP000322918"/>
    </source>
</evidence>
<dbReference type="SUPFAM" id="SSF49303">
    <property type="entry name" value="beta-Galactosidase/glucuronidase domain"/>
    <property type="match status" value="1"/>
</dbReference>
<evidence type="ECO:0000313" key="7">
    <source>
        <dbReference type="EMBL" id="KAA8476124.1"/>
    </source>
</evidence>
<feature type="domain" description="Glycoside hydrolase family 2 catalytic" evidence="5">
    <location>
        <begin position="352"/>
        <end position="572"/>
    </location>
</feature>
<keyword evidence="8" id="KW-1185">Reference proteome</keyword>
<dbReference type="Gene3D" id="3.20.20.80">
    <property type="entry name" value="Glycosidases"/>
    <property type="match status" value="1"/>
</dbReference>
<comment type="similarity">
    <text evidence="1">Belongs to the glycosyl hydrolase 2 family.</text>
</comment>
<dbReference type="SUPFAM" id="SSF49785">
    <property type="entry name" value="Galactose-binding domain-like"/>
    <property type="match status" value="2"/>
</dbReference>
<evidence type="ECO:0000259" key="4">
    <source>
        <dbReference type="Pfam" id="PF00703"/>
    </source>
</evidence>
<reference evidence="7 8" key="1">
    <citation type="submission" date="2019-09" db="EMBL/GenBank/DDBJ databases">
        <title>Pararcticibacter amylolyticus gen. nov., sp. nov., isolated from a rottenly hemp rope, and reclassification of Pedobacter tournemirensis as Pararcticibacter tournemirensis comb. nov.</title>
        <authorList>
            <person name="Cai Y."/>
        </authorList>
    </citation>
    <scope>NUCLEOTIDE SEQUENCE [LARGE SCALE GENOMIC DNA]</scope>
    <source>
        <strain evidence="7 8">TF5-37.2-LB10</strain>
    </source>
</reference>
<dbReference type="Pfam" id="PF02836">
    <property type="entry name" value="Glyco_hydro_2_C"/>
    <property type="match status" value="1"/>
</dbReference>
<name>A0A5M9GTI9_9SPHI</name>
<dbReference type="Pfam" id="PF00703">
    <property type="entry name" value="Glyco_hydro_2"/>
    <property type="match status" value="1"/>
</dbReference>
<dbReference type="GO" id="GO:0004553">
    <property type="term" value="F:hydrolase activity, hydrolyzing O-glycosyl compounds"/>
    <property type="evidence" value="ECO:0007669"/>
    <property type="project" value="InterPro"/>
</dbReference>
<dbReference type="Gene3D" id="2.60.120.260">
    <property type="entry name" value="Galactose-binding domain-like"/>
    <property type="match status" value="2"/>
</dbReference>
<dbReference type="InterPro" id="IPR017853">
    <property type="entry name" value="GH"/>
</dbReference>
<accession>A0A5M9GTI9</accession>
<dbReference type="Gene3D" id="2.60.40.10">
    <property type="entry name" value="Immunoglobulins"/>
    <property type="match status" value="1"/>
</dbReference>
<dbReference type="InterPro" id="IPR008979">
    <property type="entry name" value="Galactose-bd-like_sf"/>
</dbReference>
<dbReference type="SUPFAM" id="SSF51445">
    <property type="entry name" value="(Trans)glycosidases"/>
    <property type="match status" value="1"/>
</dbReference>
<dbReference type="InterPro" id="IPR036156">
    <property type="entry name" value="Beta-gal/glucu_dom_sf"/>
</dbReference>
<dbReference type="AlphaFoldDB" id="A0A5M9GTI9"/>
<dbReference type="PANTHER" id="PTHR42732:SF2">
    <property type="entry name" value="BETA-MANNOSIDASE"/>
    <property type="match status" value="1"/>
</dbReference>
<dbReference type="InterPro" id="IPR006102">
    <property type="entry name" value="Ig-like_GH2"/>
</dbReference>
<dbReference type="InterPro" id="IPR006103">
    <property type="entry name" value="Glyco_hydro_2_cat"/>
</dbReference>
<feature type="domain" description="Glycoside hydrolase family 2 immunoglobulin-like beta-sandwich" evidence="4">
    <location>
        <begin position="217"/>
        <end position="310"/>
    </location>
</feature>
<keyword evidence="2 7" id="KW-0378">Hydrolase</keyword>
<sequence length="748" mass="83360">MIKTLTRLLPFVFLFTFTSALFGQDWTLKQAPLMTKWAAQVEPKNPLPEYPRPQMARENWMNLNGIWQFQANGTNDGVPIGKDLSGSILVPYPVESAISGVMKHHERIWYRRTFTIPSKWKGQRIMLNFGAVDWESEVFVNGKSVGVHRGGYDPFSYDITPYLSGKGPQELIVRVFDPSENGGQPRGKQATTGIEIMYTPSTGIWQTVWLEPVPKISIDDIKITPDIDNSSLKLTVNTMGSANGVSVAVKVKNEGKIVKSVVGNPNTEITIPVPDTRLWSPDDPFLYDLSVSLIQNKKTVDHISSYFGMRKISVGMVDGVQRILLNNKFVFQLGALDQGFWPDGIYTAPTDEALRYDLEQQKALGFNMIRKHVKVEPYRWYYWADKLGFLVWQDMPTAQSYGGVGADAKQYSTELARMVQTHWNAPSIIMWVVYNEKCGQDVINKTIPTPVLTNMVKELDPSRLVNEASGYDWYGSGDIADSHTYPAPKSIPGKPNQAIVSGEYGATKYPLGGHLWGKDNVVEVTSEDEYINRYENYANALCYLKTKGLNGAVYTQITDVETELNGIITYDRAAFKTDINKLRTFNLNAINKELSLEDVLPNSQNQGQSWKYVTAAPAASWYKASFNDSGWSDSKGPFASAGTPDIIIGTSWTSSDIWLRKQFSMGALSAEDLNNLVFNLYHDDDCEIYINGVLAASIKGFSTYSIVPFNEVAKKALILNGTNTIAVHCHQDAGGQGIDVGIAKKIIK</sequence>
<dbReference type="InterPro" id="IPR006104">
    <property type="entry name" value="Glyco_hydro_2_N"/>
</dbReference>
<dbReference type="PANTHER" id="PTHR42732">
    <property type="entry name" value="BETA-GALACTOSIDASE"/>
    <property type="match status" value="1"/>
</dbReference>
<evidence type="ECO:0000259" key="5">
    <source>
        <dbReference type="Pfam" id="PF02836"/>
    </source>
</evidence>
<gene>
    <name evidence="7" type="ORF">F1649_20640</name>
</gene>
<dbReference type="Pfam" id="PF02837">
    <property type="entry name" value="Glyco_hydro_2_N"/>
    <property type="match status" value="1"/>
</dbReference>
<evidence type="ECO:0000256" key="3">
    <source>
        <dbReference type="ARBA" id="ARBA00023295"/>
    </source>
</evidence>
<dbReference type="InterPro" id="IPR013783">
    <property type="entry name" value="Ig-like_fold"/>
</dbReference>
<dbReference type="InterPro" id="IPR051913">
    <property type="entry name" value="GH2_Domain-Containing"/>
</dbReference>
<dbReference type="EMBL" id="VWNE01000046">
    <property type="protein sequence ID" value="KAA8476124.1"/>
    <property type="molecule type" value="Genomic_DNA"/>
</dbReference>
<dbReference type="RefSeq" id="WP_141815471.1">
    <property type="nucleotide sequence ID" value="NZ_VFPL01000001.1"/>
</dbReference>
<keyword evidence="3" id="KW-0326">Glycosidase</keyword>
<comment type="caution">
    <text evidence="7">The sequence shown here is derived from an EMBL/GenBank/DDBJ whole genome shotgun (WGS) entry which is preliminary data.</text>
</comment>
<evidence type="ECO:0000259" key="6">
    <source>
        <dbReference type="Pfam" id="PF02837"/>
    </source>
</evidence>
<protein>
    <submittedName>
        <fullName evidence="7">Glycoside hydrolase family 2</fullName>
    </submittedName>
</protein>